<dbReference type="InterPro" id="IPR036259">
    <property type="entry name" value="MFS_trans_sf"/>
</dbReference>
<evidence type="ECO:0000313" key="5">
    <source>
        <dbReference type="EMBL" id="GGZ90457.1"/>
    </source>
</evidence>
<keyword evidence="1 4" id="KW-0812">Transmembrane</keyword>
<evidence type="ECO:0000256" key="4">
    <source>
        <dbReference type="SAM" id="Phobius"/>
    </source>
</evidence>
<keyword evidence="3 4" id="KW-0472">Membrane</keyword>
<dbReference type="InterPro" id="IPR011701">
    <property type="entry name" value="MFS"/>
</dbReference>
<dbReference type="CDD" id="cd06174">
    <property type="entry name" value="MFS"/>
    <property type="match status" value="1"/>
</dbReference>
<dbReference type="InterPro" id="IPR011989">
    <property type="entry name" value="ARM-like"/>
</dbReference>
<keyword evidence="6" id="KW-1185">Reference proteome</keyword>
<protein>
    <recommendedName>
        <fullName evidence="7">ADP,ATP carrier protein</fullName>
    </recommendedName>
</protein>
<evidence type="ECO:0000313" key="6">
    <source>
        <dbReference type="Proteomes" id="UP000636004"/>
    </source>
</evidence>
<name>A0A918R999_9FLAO</name>
<reference evidence="5" key="2">
    <citation type="submission" date="2020-09" db="EMBL/GenBank/DDBJ databases">
        <authorList>
            <person name="Sun Q."/>
            <person name="Kim S."/>
        </authorList>
    </citation>
    <scope>NUCLEOTIDE SEQUENCE</scope>
    <source>
        <strain evidence="5">KCTC 12710</strain>
    </source>
</reference>
<dbReference type="InterPro" id="IPR016024">
    <property type="entry name" value="ARM-type_fold"/>
</dbReference>
<feature type="transmembrane region" description="Helical" evidence="4">
    <location>
        <begin position="268"/>
        <end position="288"/>
    </location>
</feature>
<feature type="transmembrane region" description="Helical" evidence="4">
    <location>
        <begin position="392"/>
        <end position="411"/>
    </location>
</feature>
<accession>A0A918R999</accession>
<feature type="transmembrane region" description="Helical" evidence="4">
    <location>
        <begin position="18"/>
        <end position="36"/>
    </location>
</feature>
<dbReference type="SUPFAM" id="SSF48371">
    <property type="entry name" value="ARM repeat"/>
    <property type="match status" value="1"/>
</dbReference>
<dbReference type="Pfam" id="PF07690">
    <property type="entry name" value="MFS_1"/>
    <property type="match status" value="1"/>
</dbReference>
<feature type="transmembrane region" description="Helical" evidence="4">
    <location>
        <begin position="146"/>
        <end position="169"/>
    </location>
</feature>
<sequence length="935" mass="106862">MVDLLKKTFHIRDGELKIALYMQLYIFIIITVLLLVKPTINALFLSHLGSEELPTAYLLVAVLAILTSYFYNRLLRFVSIKVITVISLVFFSGIFFLLGYLLYAHITHDYILYAYYLSISLFGVLVTSQFWIIANMVYNVREAKRLFGFIGSGAIAGGIFGGYITSILAESFGSYYVILLASLLILFCIPILLWVWNHRPHNMVKPPKDAHSNTMQQEKSVLKVIFKSKHLTYLALTVGVSVIMAKLVDYQFSDFAHIKITDSHELAAFFGFWFSTFNVISLIIQLFLTNRLLAWFGVTSNLLILPLGIAFGCLLFLVFPELWVLVLLKGQDSSFKQSINKAAIELAIMPVPYEDKKIAKSFIDVVVDSIATGIAGFLLIFVVKELDLHSRYITVIILFFLFVWIVLIYQLRGAYFDSFKKNILKGISRFDKEHPEEDTKPLKFSIIEVLTKGSEKEILELLENLGDSISKKHEPYIIKLLDHPSNLVKAAAIKEIYFFKHDAALSKIKDLVETNDDPEVIYEAMEYLLLHTSLDDKTLFEDYLDHSKPYIADAALLCLAELALDNKYLVKRFNLHQRIKQKLDQINDSQLELPQEEIAELLVTIGYARNSEFFYFINDYLLSKNIYVKEHAIKAAGLSQHIGFIKPVLLALNIDAIRDTTIQALQRFGKKIPSYILKLDEKERLDNDIRKHFPKVIASIRSKASLKTLLKLLRSNDAFIRFEGARTLTHLHFKGHGIKFKKATILKAVQFECDFYRERLGMICILSETMDNSEAGNIELQIKKEQLVSMLNHELEFSMKAIFEELTLVLNKDDMEIAYYGLKDQSESVKINAIEFLDSFLHKGLKTDLMPLLEYHFIQENEPVDLSGLQQTINSEETCLNFLLKGGAHNTKTAALNLIMLIKDKRPYMDALNRLTTNNNDTISKLAIKVLQAKA</sequence>
<dbReference type="GO" id="GO:0022857">
    <property type="term" value="F:transmembrane transporter activity"/>
    <property type="evidence" value="ECO:0007669"/>
    <property type="project" value="InterPro"/>
</dbReference>
<feature type="transmembrane region" description="Helical" evidence="4">
    <location>
        <begin position="231"/>
        <end position="248"/>
    </location>
</feature>
<proteinExistence type="predicted"/>
<comment type="caution">
    <text evidence="5">The sequence shown here is derived from an EMBL/GenBank/DDBJ whole genome shotgun (WGS) entry which is preliminary data.</text>
</comment>
<feature type="transmembrane region" description="Helical" evidence="4">
    <location>
        <begin position="362"/>
        <end position="383"/>
    </location>
</feature>
<feature type="transmembrane region" description="Helical" evidence="4">
    <location>
        <begin position="56"/>
        <end position="75"/>
    </location>
</feature>
<dbReference type="PANTHER" id="PTHR43596">
    <property type="entry name" value="ADP,ATP CARRIER PROTEIN"/>
    <property type="match status" value="1"/>
</dbReference>
<evidence type="ECO:0000256" key="3">
    <source>
        <dbReference type="ARBA" id="ARBA00023136"/>
    </source>
</evidence>
<evidence type="ECO:0008006" key="7">
    <source>
        <dbReference type="Google" id="ProtNLM"/>
    </source>
</evidence>
<dbReference type="PANTHER" id="PTHR43596:SF1">
    <property type="entry name" value="ADP,ATP CARRIER PROTEIN"/>
    <property type="match status" value="1"/>
</dbReference>
<dbReference type="SUPFAM" id="SSF103473">
    <property type="entry name" value="MFS general substrate transporter"/>
    <property type="match status" value="1"/>
</dbReference>
<feature type="transmembrane region" description="Helical" evidence="4">
    <location>
        <begin position="175"/>
        <end position="196"/>
    </location>
</feature>
<reference evidence="5" key="1">
    <citation type="journal article" date="2014" name="Int. J. Syst. Evol. Microbiol.">
        <title>Complete genome sequence of Corynebacterium casei LMG S-19264T (=DSM 44701T), isolated from a smear-ripened cheese.</title>
        <authorList>
            <consortium name="US DOE Joint Genome Institute (JGI-PGF)"/>
            <person name="Walter F."/>
            <person name="Albersmeier A."/>
            <person name="Kalinowski J."/>
            <person name="Ruckert C."/>
        </authorList>
    </citation>
    <scope>NUCLEOTIDE SEQUENCE</scope>
    <source>
        <strain evidence="5">KCTC 12710</strain>
    </source>
</reference>
<dbReference type="Gene3D" id="1.25.10.10">
    <property type="entry name" value="Leucine-rich Repeat Variant"/>
    <property type="match status" value="2"/>
</dbReference>
<dbReference type="Pfam" id="PF13646">
    <property type="entry name" value="HEAT_2"/>
    <property type="match status" value="1"/>
</dbReference>
<feature type="transmembrane region" description="Helical" evidence="4">
    <location>
        <begin position="82"/>
        <end position="104"/>
    </location>
</feature>
<feature type="transmembrane region" description="Helical" evidence="4">
    <location>
        <begin position="110"/>
        <end position="134"/>
    </location>
</feature>
<feature type="transmembrane region" description="Helical" evidence="4">
    <location>
        <begin position="295"/>
        <end position="319"/>
    </location>
</feature>
<evidence type="ECO:0000256" key="2">
    <source>
        <dbReference type="ARBA" id="ARBA00022989"/>
    </source>
</evidence>
<dbReference type="AlphaFoldDB" id="A0A918R999"/>
<keyword evidence="2 4" id="KW-1133">Transmembrane helix</keyword>
<dbReference type="Gene3D" id="1.20.1250.20">
    <property type="entry name" value="MFS general substrate transporter like domains"/>
    <property type="match status" value="1"/>
</dbReference>
<dbReference type="EMBL" id="BMWZ01000008">
    <property type="protein sequence ID" value="GGZ90457.1"/>
    <property type="molecule type" value="Genomic_DNA"/>
</dbReference>
<gene>
    <name evidence="5" type="ORF">GCM10007028_30960</name>
</gene>
<evidence type="ECO:0000256" key="1">
    <source>
        <dbReference type="ARBA" id="ARBA00022692"/>
    </source>
</evidence>
<dbReference type="Proteomes" id="UP000636004">
    <property type="component" value="Unassembled WGS sequence"/>
</dbReference>
<organism evidence="5 6">
    <name type="scientific">Algibacter mikhailovii</name>
    <dbReference type="NCBI Taxonomy" id="425498"/>
    <lineage>
        <taxon>Bacteria</taxon>
        <taxon>Pseudomonadati</taxon>
        <taxon>Bacteroidota</taxon>
        <taxon>Flavobacteriia</taxon>
        <taxon>Flavobacteriales</taxon>
        <taxon>Flavobacteriaceae</taxon>
        <taxon>Algibacter</taxon>
    </lineage>
</organism>